<evidence type="ECO:0000256" key="1">
    <source>
        <dbReference type="ARBA" id="ARBA00022842"/>
    </source>
</evidence>
<dbReference type="EMBL" id="QDFR01000005">
    <property type="protein sequence ID" value="PVE52426.1"/>
    <property type="molecule type" value="Genomic_DNA"/>
</dbReference>
<dbReference type="RefSeq" id="WP_116494384.1">
    <property type="nucleotide sequence ID" value="NZ_QDFR01000005.1"/>
</dbReference>
<evidence type="ECO:0000313" key="4">
    <source>
        <dbReference type="Proteomes" id="UP000244335"/>
    </source>
</evidence>
<evidence type="ECO:0000313" key="3">
    <source>
        <dbReference type="EMBL" id="PVE52426.1"/>
    </source>
</evidence>
<proteinExistence type="predicted"/>
<dbReference type="InterPro" id="IPR029044">
    <property type="entry name" value="Nucleotide-diphossugar_trans"/>
</dbReference>
<keyword evidence="1" id="KW-0460">Magnesium</keyword>
<comment type="caution">
    <text evidence="3">The sequence shown here is derived from an EMBL/GenBank/DDBJ whole genome shotgun (WGS) entry which is preliminary data.</text>
</comment>
<evidence type="ECO:0000259" key="2">
    <source>
        <dbReference type="Pfam" id="PF12804"/>
    </source>
</evidence>
<name>A0AA92C1U7_RHIRH</name>
<dbReference type="CDD" id="cd04182">
    <property type="entry name" value="GT_2_like_f"/>
    <property type="match status" value="1"/>
</dbReference>
<dbReference type="PANTHER" id="PTHR43777:SF1">
    <property type="entry name" value="MOLYBDENUM COFACTOR CYTIDYLYLTRANSFERASE"/>
    <property type="match status" value="1"/>
</dbReference>
<protein>
    <submittedName>
        <fullName evidence="3">Molybdopterin-guanine dinucleotide biosynthesis protein MobA</fullName>
    </submittedName>
</protein>
<dbReference type="InterPro" id="IPR025877">
    <property type="entry name" value="MobA-like_NTP_Trfase"/>
</dbReference>
<dbReference type="PANTHER" id="PTHR43777">
    <property type="entry name" value="MOLYBDENUM COFACTOR CYTIDYLYLTRANSFERASE"/>
    <property type="match status" value="1"/>
</dbReference>
<dbReference type="AlphaFoldDB" id="A0AA92C1U7"/>
<gene>
    <name evidence="3" type="ORF">DC430_16470</name>
</gene>
<dbReference type="Proteomes" id="UP000244335">
    <property type="component" value="Unassembled WGS sequence"/>
</dbReference>
<dbReference type="SUPFAM" id="SSF53448">
    <property type="entry name" value="Nucleotide-diphospho-sugar transferases"/>
    <property type="match status" value="1"/>
</dbReference>
<dbReference type="Pfam" id="PF12804">
    <property type="entry name" value="NTP_transf_3"/>
    <property type="match status" value="1"/>
</dbReference>
<dbReference type="Gene3D" id="3.90.550.10">
    <property type="entry name" value="Spore Coat Polysaccharide Biosynthesis Protein SpsA, Chain A"/>
    <property type="match status" value="1"/>
</dbReference>
<organism evidence="3 4">
    <name type="scientific">Rhizobium rhizogenes</name>
    <name type="common">Agrobacterium rhizogenes</name>
    <dbReference type="NCBI Taxonomy" id="359"/>
    <lineage>
        <taxon>Bacteria</taxon>
        <taxon>Pseudomonadati</taxon>
        <taxon>Pseudomonadota</taxon>
        <taxon>Alphaproteobacteria</taxon>
        <taxon>Hyphomicrobiales</taxon>
        <taxon>Rhizobiaceae</taxon>
        <taxon>Rhizobium/Agrobacterium group</taxon>
        <taxon>Rhizobium</taxon>
    </lineage>
</organism>
<reference evidence="3 4" key="1">
    <citation type="submission" date="2018-04" db="EMBL/GenBank/DDBJ databases">
        <authorList>
            <person name="Hagen T."/>
        </authorList>
    </citation>
    <scope>NUCLEOTIDE SEQUENCE [LARGE SCALE GENOMIC DNA]</scope>
    <source>
        <strain evidence="3 4">TPD7009</strain>
    </source>
</reference>
<feature type="domain" description="MobA-like NTP transferase" evidence="2">
    <location>
        <begin position="5"/>
        <end position="167"/>
    </location>
</feature>
<dbReference type="GO" id="GO:0016779">
    <property type="term" value="F:nucleotidyltransferase activity"/>
    <property type="evidence" value="ECO:0007669"/>
    <property type="project" value="UniProtKB-ARBA"/>
</dbReference>
<accession>A0AA92C1U7</accession>
<sequence>MRIAGVLLAAGQSSRITSGHHKLLAEFDGVPLVRRSAESMLRSGLSSVLVVTGHRSTEIERVIDDLPLSVVFNDRFSSGMGTSLGCGFRHESLNGCAGALIMLADMPRITEQHIDQLIATFRALDGRQVVRGANKGKAGHPVVIPATLFERLKQLKGDEGAKVILQDAGVETQLVDLGHAALIDVDTPDAVRSAGGLLKN</sequence>